<dbReference type="AlphaFoldDB" id="A0A0A9EMP5"/>
<evidence type="ECO:0000313" key="1">
    <source>
        <dbReference type="EMBL" id="JAE02005.1"/>
    </source>
</evidence>
<organism evidence="1">
    <name type="scientific">Arundo donax</name>
    <name type="common">Giant reed</name>
    <name type="synonym">Donax arundinaceus</name>
    <dbReference type="NCBI Taxonomy" id="35708"/>
    <lineage>
        <taxon>Eukaryota</taxon>
        <taxon>Viridiplantae</taxon>
        <taxon>Streptophyta</taxon>
        <taxon>Embryophyta</taxon>
        <taxon>Tracheophyta</taxon>
        <taxon>Spermatophyta</taxon>
        <taxon>Magnoliopsida</taxon>
        <taxon>Liliopsida</taxon>
        <taxon>Poales</taxon>
        <taxon>Poaceae</taxon>
        <taxon>PACMAD clade</taxon>
        <taxon>Arundinoideae</taxon>
        <taxon>Arundineae</taxon>
        <taxon>Arundo</taxon>
    </lineage>
</organism>
<name>A0A0A9EMP5_ARUDO</name>
<sequence length="54" mass="5800">MKRQGPHQEAVKSMITSFPASLALAIWVSNSSLVWHATTTPSSAAILSPLLLPR</sequence>
<reference evidence="1" key="2">
    <citation type="journal article" date="2015" name="Data Brief">
        <title>Shoot transcriptome of the giant reed, Arundo donax.</title>
        <authorList>
            <person name="Barrero R.A."/>
            <person name="Guerrero F.D."/>
            <person name="Moolhuijzen P."/>
            <person name="Goolsby J.A."/>
            <person name="Tidwell J."/>
            <person name="Bellgard S.E."/>
            <person name="Bellgard M.I."/>
        </authorList>
    </citation>
    <scope>NUCLEOTIDE SEQUENCE</scope>
    <source>
        <tissue evidence="1">Shoot tissue taken approximately 20 cm above the soil surface</tissue>
    </source>
</reference>
<accession>A0A0A9EMP5</accession>
<dbReference type="EMBL" id="GBRH01195891">
    <property type="protein sequence ID" value="JAE02005.1"/>
    <property type="molecule type" value="Transcribed_RNA"/>
</dbReference>
<proteinExistence type="predicted"/>
<protein>
    <submittedName>
        <fullName evidence="1">Thioredoxin H-type</fullName>
    </submittedName>
</protein>
<reference evidence="1" key="1">
    <citation type="submission" date="2014-09" db="EMBL/GenBank/DDBJ databases">
        <authorList>
            <person name="Magalhaes I.L.F."/>
            <person name="Oliveira U."/>
            <person name="Santos F.R."/>
            <person name="Vidigal T.H.D.A."/>
            <person name="Brescovit A.D."/>
            <person name="Santos A.J."/>
        </authorList>
    </citation>
    <scope>NUCLEOTIDE SEQUENCE</scope>
    <source>
        <tissue evidence="1">Shoot tissue taken approximately 20 cm above the soil surface</tissue>
    </source>
</reference>